<keyword evidence="2 4" id="KW-0808">Transferase</keyword>
<name>A0A841DE76_PLAVE</name>
<dbReference type="CDD" id="cd02440">
    <property type="entry name" value="AdoMet_MTases"/>
    <property type="match status" value="1"/>
</dbReference>
<gene>
    <name evidence="4" type="ORF">FHS22_007082</name>
</gene>
<organism evidence="4 5">
    <name type="scientific">Planomonospora venezuelensis</name>
    <dbReference type="NCBI Taxonomy" id="1999"/>
    <lineage>
        <taxon>Bacteria</taxon>
        <taxon>Bacillati</taxon>
        <taxon>Actinomycetota</taxon>
        <taxon>Actinomycetes</taxon>
        <taxon>Streptosporangiales</taxon>
        <taxon>Streptosporangiaceae</taxon>
        <taxon>Planomonospora</taxon>
    </lineage>
</organism>
<dbReference type="GO" id="GO:0032259">
    <property type="term" value="P:methylation"/>
    <property type="evidence" value="ECO:0007669"/>
    <property type="project" value="UniProtKB-KW"/>
</dbReference>
<dbReference type="InterPro" id="IPR029063">
    <property type="entry name" value="SAM-dependent_MTases_sf"/>
</dbReference>
<evidence type="ECO:0000259" key="3">
    <source>
        <dbReference type="Pfam" id="PF13649"/>
    </source>
</evidence>
<accession>A0A841DE76</accession>
<sequence>MIEPSFLRATRTAYDARAAEYAAFVSGSLETRPLDRAMFAVFAELVRAAGAGPVADLGCGPGHVTAHLHSLGLEAFGVDLSPQMIELARRAHPHLRFEEGAMTALDLPDGALGGIVAWYSLIHTPPERVPEVLAGFHRLLAPGGRLLIAFQSGDERLTAPEPFDHKVTLAYRWPLGRVAELLRRAGFAVDAELRCDQDDRFPQGCLLVRKPAGAGGR</sequence>
<dbReference type="EMBL" id="JACHJJ010000038">
    <property type="protein sequence ID" value="MBB5967769.1"/>
    <property type="molecule type" value="Genomic_DNA"/>
</dbReference>
<comment type="caution">
    <text evidence="4">The sequence shown here is derived from an EMBL/GenBank/DDBJ whole genome shotgun (WGS) entry which is preliminary data.</text>
</comment>
<evidence type="ECO:0000256" key="1">
    <source>
        <dbReference type="ARBA" id="ARBA00022603"/>
    </source>
</evidence>
<protein>
    <submittedName>
        <fullName evidence="4">SAM-dependent methyltransferase</fullName>
    </submittedName>
</protein>
<proteinExistence type="predicted"/>
<evidence type="ECO:0000313" key="5">
    <source>
        <dbReference type="Proteomes" id="UP000562352"/>
    </source>
</evidence>
<dbReference type="SUPFAM" id="SSF53335">
    <property type="entry name" value="S-adenosyl-L-methionine-dependent methyltransferases"/>
    <property type="match status" value="1"/>
</dbReference>
<dbReference type="InterPro" id="IPR041698">
    <property type="entry name" value="Methyltransf_25"/>
</dbReference>
<keyword evidence="5" id="KW-1185">Reference proteome</keyword>
<dbReference type="GO" id="GO:0008168">
    <property type="term" value="F:methyltransferase activity"/>
    <property type="evidence" value="ECO:0007669"/>
    <property type="project" value="UniProtKB-KW"/>
</dbReference>
<feature type="domain" description="Methyltransferase" evidence="3">
    <location>
        <begin position="54"/>
        <end position="144"/>
    </location>
</feature>
<dbReference type="Gene3D" id="3.40.50.150">
    <property type="entry name" value="Vaccinia Virus protein VP39"/>
    <property type="match status" value="1"/>
</dbReference>
<evidence type="ECO:0000256" key="2">
    <source>
        <dbReference type="ARBA" id="ARBA00022679"/>
    </source>
</evidence>
<dbReference type="PANTHER" id="PTHR43861:SF1">
    <property type="entry name" value="TRANS-ACONITATE 2-METHYLTRANSFERASE"/>
    <property type="match status" value="1"/>
</dbReference>
<dbReference type="Proteomes" id="UP000562352">
    <property type="component" value="Unassembled WGS sequence"/>
</dbReference>
<dbReference type="RefSeq" id="WP_184948479.1">
    <property type="nucleotide sequence ID" value="NZ_BAAAWZ010000005.1"/>
</dbReference>
<evidence type="ECO:0000313" key="4">
    <source>
        <dbReference type="EMBL" id="MBB5967769.1"/>
    </source>
</evidence>
<dbReference type="PANTHER" id="PTHR43861">
    <property type="entry name" value="TRANS-ACONITATE 2-METHYLTRANSFERASE-RELATED"/>
    <property type="match status" value="1"/>
</dbReference>
<dbReference type="Pfam" id="PF13649">
    <property type="entry name" value="Methyltransf_25"/>
    <property type="match status" value="1"/>
</dbReference>
<keyword evidence="1 4" id="KW-0489">Methyltransferase</keyword>
<reference evidence="4 5" key="1">
    <citation type="submission" date="2020-08" db="EMBL/GenBank/DDBJ databases">
        <title>Genomic Encyclopedia of Type Strains, Phase III (KMG-III): the genomes of soil and plant-associated and newly described type strains.</title>
        <authorList>
            <person name="Whitman W."/>
        </authorList>
    </citation>
    <scope>NUCLEOTIDE SEQUENCE [LARGE SCALE GENOMIC DNA]</scope>
    <source>
        <strain evidence="4 5">CECT 3303</strain>
    </source>
</reference>
<dbReference type="AlphaFoldDB" id="A0A841DE76"/>